<dbReference type="GO" id="GO:0009897">
    <property type="term" value="C:external side of plasma membrane"/>
    <property type="evidence" value="ECO:0007669"/>
    <property type="project" value="TreeGrafter"/>
</dbReference>
<keyword evidence="1" id="KW-0472">Membrane</keyword>
<keyword evidence="2" id="KW-0732">Signal</keyword>
<keyword evidence="1" id="KW-0812">Transmembrane</keyword>
<dbReference type="Proteomes" id="UP000504630">
    <property type="component" value="Chromosome 24"/>
</dbReference>
<dbReference type="GO" id="GO:0042289">
    <property type="term" value="F:MHC class II protein binding"/>
    <property type="evidence" value="ECO:0007669"/>
    <property type="project" value="TreeGrafter"/>
</dbReference>
<protein>
    <submittedName>
        <fullName evidence="5">Uncharacterized protein LOC115003546 isoform X1</fullName>
    </submittedName>
</protein>
<dbReference type="SUPFAM" id="SSF48726">
    <property type="entry name" value="Immunoglobulin"/>
    <property type="match status" value="2"/>
</dbReference>
<dbReference type="RefSeq" id="XP_029281245.1">
    <property type="nucleotide sequence ID" value="XM_029425385.1"/>
</dbReference>
<dbReference type="GO" id="GO:1990782">
    <property type="term" value="F:protein tyrosine kinase binding"/>
    <property type="evidence" value="ECO:0007669"/>
    <property type="project" value="TreeGrafter"/>
</dbReference>
<dbReference type="FunCoup" id="A0A6J2P715">
    <property type="interactions" value="4"/>
</dbReference>
<dbReference type="OrthoDB" id="8444542at2759"/>
<name>A0A6J2P715_COTGO</name>
<feature type="domain" description="Ig-like" evidence="3">
    <location>
        <begin position="20"/>
        <end position="126"/>
    </location>
</feature>
<dbReference type="InterPro" id="IPR013106">
    <property type="entry name" value="Ig_V-set"/>
</dbReference>
<dbReference type="GeneID" id="115003546"/>
<dbReference type="InterPro" id="IPR013783">
    <property type="entry name" value="Ig-like_fold"/>
</dbReference>
<dbReference type="KEGG" id="cgob:115003546"/>
<dbReference type="PANTHER" id="PTHR11422:SF5">
    <property type="entry name" value="DIVERSE IMMUNOGLOBULIN DOMAIN-CONTAINING PROTEIN 1.1 ISOFORM X1-RELATED"/>
    <property type="match status" value="1"/>
</dbReference>
<feature type="domain" description="Ig-like" evidence="3">
    <location>
        <begin position="138"/>
        <end position="211"/>
    </location>
</feature>
<dbReference type="Pfam" id="PF07686">
    <property type="entry name" value="V-set"/>
    <property type="match status" value="1"/>
</dbReference>
<organism evidence="4 5">
    <name type="scientific">Cottoperca gobio</name>
    <name type="common">Frogmouth</name>
    <name type="synonym">Aphritis gobio</name>
    <dbReference type="NCBI Taxonomy" id="56716"/>
    <lineage>
        <taxon>Eukaryota</taxon>
        <taxon>Metazoa</taxon>
        <taxon>Chordata</taxon>
        <taxon>Craniata</taxon>
        <taxon>Vertebrata</taxon>
        <taxon>Euteleostomi</taxon>
        <taxon>Actinopterygii</taxon>
        <taxon>Neopterygii</taxon>
        <taxon>Teleostei</taxon>
        <taxon>Neoteleostei</taxon>
        <taxon>Acanthomorphata</taxon>
        <taxon>Eupercaria</taxon>
        <taxon>Perciformes</taxon>
        <taxon>Notothenioidei</taxon>
        <taxon>Bovichtidae</taxon>
        <taxon>Cottoperca</taxon>
    </lineage>
</organism>
<evidence type="ECO:0000259" key="3">
    <source>
        <dbReference type="PROSITE" id="PS50835"/>
    </source>
</evidence>
<evidence type="ECO:0000256" key="1">
    <source>
        <dbReference type="SAM" id="Phobius"/>
    </source>
</evidence>
<dbReference type="PROSITE" id="PS50835">
    <property type="entry name" value="IG_LIKE"/>
    <property type="match status" value="2"/>
</dbReference>
<dbReference type="InterPro" id="IPR007110">
    <property type="entry name" value="Ig-like_dom"/>
</dbReference>
<feature type="signal peptide" evidence="2">
    <location>
        <begin position="1"/>
        <end position="27"/>
    </location>
</feature>
<keyword evidence="4" id="KW-1185">Reference proteome</keyword>
<dbReference type="GO" id="GO:0035723">
    <property type="term" value="P:interleukin-15-mediated signaling pathway"/>
    <property type="evidence" value="ECO:0007669"/>
    <property type="project" value="TreeGrafter"/>
</dbReference>
<dbReference type="PANTHER" id="PTHR11422">
    <property type="entry name" value="T-CELL SURFACE GLYCOPROTEIN CD4"/>
    <property type="match status" value="1"/>
</dbReference>
<dbReference type="GO" id="GO:0045121">
    <property type="term" value="C:membrane raft"/>
    <property type="evidence" value="ECO:0007669"/>
    <property type="project" value="TreeGrafter"/>
</dbReference>
<evidence type="ECO:0000313" key="4">
    <source>
        <dbReference type="Proteomes" id="UP000504630"/>
    </source>
</evidence>
<feature type="transmembrane region" description="Helical" evidence="1">
    <location>
        <begin position="252"/>
        <end position="276"/>
    </location>
</feature>
<dbReference type="GO" id="GO:0042110">
    <property type="term" value="P:T cell activation"/>
    <property type="evidence" value="ECO:0007669"/>
    <property type="project" value="TreeGrafter"/>
</dbReference>
<dbReference type="GO" id="GO:0070374">
    <property type="term" value="P:positive regulation of ERK1 and ERK2 cascade"/>
    <property type="evidence" value="ECO:0007669"/>
    <property type="project" value="TreeGrafter"/>
</dbReference>
<dbReference type="AlphaFoldDB" id="A0A6J2P715"/>
<dbReference type="InterPro" id="IPR036179">
    <property type="entry name" value="Ig-like_dom_sf"/>
</dbReference>
<reference evidence="5" key="1">
    <citation type="submission" date="2025-08" db="UniProtKB">
        <authorList>
            <consortium name="RefSeq"/>
        </authorList>
    </citation>
    <scope>IDENTIFICATION</scope>
</reference>
<sequence>MAEMADLRRIKMYLFLILLLQFTAVIGQNSSSLVVSDGDEVTLPCENVIDDQNKCDGTYWIFSGPGSTLSSLLLNLGQIGDNYKAKSDRLSVTEKCSLVIKKVTVHDVGRYTCRQITPGQQDAHVSLSLITMTEHHNNDQVTLNCSVSSSDWCRHTVEWLYEGKDMDENVETSQSECSVTVTLPRRKKKRQKSKYHELKCEVTDFNSGNVQLFPFLQSSATLPAISDTSTPHGINSHGNPVRPTLGWKYLSWGRVIVVSVVLATLIMIVVAVNIWARTKKNKTQMDDNAVHYDGDEDEDTVVYEDIGDPSVRLH</sequence>
<accession>A0A6J2P715</accession>
<evidence type="ECO:0000256" key="2">
    <source>
        <dbReference type="SAM" id="SignalP"/>
    </source>
</evidence>
<dbReference type="SMART" id="SM00409">
    <property type="entry name" value="IG"/>
    <property type="match status" value="1"/>
</dbReference>
<proteinExistence type="predicted"/>
<keyword evidence="1" id="KW-1133">Transmembrane helix</keyword>
<evidence type="ECO:0000313" key="5">
    <source>
        <dbReference type="RefSeq" id="XP_029281245.1"/>
    </source>
</evidence>
<gene>
    <name evidence="5" type="primary">LOC115003546</name>
</gene>
<feature type="chain" id="PRO_5026802654" evidence="2">
    <location>
        <begin position="28"/>
        <end position="314"/>
    </location>
</feature>
<dbReference type="InterPro" id="IPR003599">
    <property type="entry name" value="Ig_sub"/>
</dbReference>
<dbReference type="InParanoid" id="A0A6J2P715"/>
<dbReference type="Gene3D" id="2.60.40.10">
    <property type="entry name" value="Immunoglobulins"/>
    <property type="match status" value="1"/>
</dbReference>